<dbReference type="InterPro" id="IPR016718">
    <property type="entry name" value="rRNA_m1G-MeTrfase_A_prd"/>
</dbReference>
<sequence>MSLPLICPTCKQSLHQHPASKGLYCDAKHHFDVNAQGYYPIVKVKAKSPQSSMTRQQMRARQFLLQSGLFQPLVACLQQTVSEVLNSASAQVNWLDYQCMDGFYLTKVEQFITQNSPELNITAYGVSDAENALFAASKASVPATLIFSTMKMLPFADESMDVVTIFDAPLKGQECIRVLKPDGRIVLIQPTHQHLWQIKQQVYGELAEKSAQLNIPKRLVVESEQTVSFTTDVTGDQALSLLDSAIFAWRANDEVRHNVRSNAISALKCEFTVLVLKQA</sequence>
<dbReference type="SUPFAM" id="SSF53335">
    <property type="entry name" value="S-adenosyl-L-methionine-dependent methyltransferases"/>
    <property type="match status" value="1"/>
</dbReference>
<comment type="caution">
    <text evidence="5">The sequence shown here is derived from an EMBL/GenBank/DDBJ whole genome shotgun (WGS) entry which is preliminary data.</text>
</comment>
<dbReference type="GO" id="GO:0008757">
    <property type="term" value="F:S-adenosylmethionine-dependent methyltransferase activity"/>
    <property type="evidence" value="ECO:0007669"/>
    <property type="project" value="InterPro"/>
</dbReference>
<keyword evidence="1" id="KW-0862">Zinc</keyword>
<dbReference type="InterPro" id="IPR013216">
    <property type="entry name" value="Methyltransf_11"/>
</dbReference>
<keyword evidence="6" id="KW-1185">Reference proteome</keyword>
<gene>
    <name evidence="5" type="ORF">L2672_04430</name>
</gene>
<dbReference type="GO" id="GO:0046872">
    <property type="term" value="F:metal ion binding"/>
    <property type="evidence" value="ECO:0007669"/>
    <property type="project" value="UniProtKB-KW"/>
</dbReference>
<feature type="binding site" evidence="2">
    <location>
        <position position="70"/>
    </location>
    <ligand>
        <name>S-adenosyl-L-methionine</name>
        <dbReference type="ChEBI" id="CHEBI:59789"/>
    </ligand>
</feature>
<dbReference type="InterPro" id="IPR029063">
    <property type="entry name" value="SAM-dependent_MTases_sf"/>
</dbReference>
<feature type="binding site" evidence="1">
    <location>
        <position position="10"/>
    </location>
    <ligand>
        <name>Zn(2+)</name>
        <dbReference type="ChEBI" id="CHEBI:29105"/>
    </ligand>
</feature>
<keyword evidence="5" id="KW-0489">Methyltransferase</keyword>
<dbReference type="EMBL" id="JAKIKP010000002">
    <property type="protein sequence ID" value="MCL1141945.1"/>
    <property type="molecule type" value="Genomic_DNA"/>
</dbReference>
<dbReference type="GO" id="GO:0032259">
    <property type="term" value="P:methylation"/>
    <property type="evidence" value="ECO:0007669"/>
    <property type="project" value="UniProtKB-KW"/>
</dbReference>
<accession>A0A9X1ZLA4</accession>
<evidence type="ECO:0000256" key="2">
    <source>
        <dbReference type="PIRSR" id="PIRSR018249-2"/>
    </source>
</evidence>
<keyword evidence="5" id="KW-0808">Transferase</keyword>
<reference evidence="5" key="1">
    <citation type="submission" date="2022-01" db="EMBL/GenBank/DDBJ databases">
        <title>Whole genome-based taxonomy of the Shewanellaceae.</title>
        <authorList>
            <person name="Martin-Rodriguez A.J."/>
        </authorList>
    </citation>
    <scope>NUCLEOTIDE SEQUENCE</scope>
    <source>
        <strain evidence="5">DSM 16422</strain>
    </source>
</reference>
<feature type="domain" description="Methyltransferase type 11" evidence="3">
    <location>
        <begin position="121"/>
        <end position="187"/>
    </location>
</feature>
<dbReference type="AlphaFoldDB" id="A0A9X1ZLA4"/>
<feature type="domain" description="23S rRNA (guanine(745)-N(1))-methyltransferase N-terminal" evidence="4">
    <location>
        <begin position="6"/>
        <end position="47"/>
    </location>
</feature>
<evidence type="ECO:0000313" key="6">
    <source>
        <dbReference type="Proteomes" id="UP001139333"/>
    </source>
</evidence>
<dbReference type="InterPro" id="IPR048647">
    <property type="entry name" value="RlmA_N"/>
</dbReference>
<organism evidence="5 6">
    <name type="scientific">Shewanella gaetbuli</name>
    <dbReference type="NCBI Taxonomy" id="220752"/>
    <lineage>
        <taxon>Bacteria</taxon>
        <taxon>Pseudomonadati</taxon>
        <taxon>Pseudomonadota</taxon>
        <taxon>Gammaproteobacteria</taxon>
        <taxon>Alteromonadales</taxon>
        <taxon>Shewanellaceae</taxon>
        <taxon>Shewanella</taxon>
    </lineage>
</organism>
<dbReference type="PANTHER" id="PTHR43460">
    <property type="entry name" value="METHYLTRANSFERASE"/>
    <property type="match status" value="1"/>
</dbReference>
<dbReference type="RefSeq" id="WP_248994619.1">
    <property type="nucleotide sequence ID" value="NZ_JAKIKP010000002.1"/>
</dbReference>
<evidence type="ECO:0000313" key="5">
    <source>
        <dbReference type="EMBL" id="MCL1141945.1"/>
    </source>
</evidence>
<dbReference type="Proteomes" id="UP001139333">
    <property type="component" value="Unassembled WGS sequence"/>
</dbReference>
<dbReference type="Pfam" id="PF08241">
    <property type="entry name" value="Methyltransf_11"/>
    <property type="match status" value="1"/>
</dbReference>
<name>A0A9X1ZLA4_9GAMM</name>
<evidence type="ECO:0000259" key="3">
    <source>
        <dbReference type="Pfam" id="PF08241"/>
    </source>
</evidence>
<dbReference type="PANTHER" id="PTHR43460:SF1">
    <property type="entry name" value="METHYLTRANSFERASE TYPE 11 DOMAIN-CONTAINING PROTEIN"/>
    <property type="match status" value="1"/>
</dbReference>
<evidence type="ECO:0000259" key="4">
    <source>
        <dbReference type="Pfam" id="PF21302"/>
    </source>
</evidence>
<dbReference type="InterPro" id="IPR052939">
    <property type="entry name" value="23S_rRNA_MeTrnsfrase_RlmA"/>
</dbReference>
<evidence type="ECO:0000256" key="1">
    <source>
        <dbReference type="PIRSR" id="PIRSR018249-1"/>
    </source>
</evidence>
<proteinExistence type="predicted"/>
<feature type="binding site" evidence="1">
    <location>
        <position position="25"/>
    </location>
    <ligand>
        <name>Zn(2+)</name>
        <dbReference type="ChEBI" id="CHEBI:29105"/>
    </ligand>
</feature>
<dbReference type="Pfam" id="PF21302">
    <property type="entry name" value="Zn_ribbon_RlmA"/>
    <property type="match status" value="1"/>
</dbReference>
<feature type="binding site" evidence="2">
    <location>
        <position position="194"/>
    </location>
    <ligand>
        <name>S-adenosyl-L-methionine</name>
        <dbReference type="ChEBI" id="CHEBI:59789"/>
    </ligand>
</feature>
<keyword evidence="1" id="KW-0479">Metal-binding</keyword>
<feature type="binding site" evidence="1">
    <location>
        <position position="7"/>
    </location>
    <ligand>
        <name>Zn(2+)</name>
        <dbReference type="ChEBI" id="CHEBI:29105"/>
    </ligand>
</feature>
<keyword evidence="2" id="KW-0949">S-adenosyl-L-methionine</keyword>
<dbReference type="PIRSF" id="PIRSF018249">
    <property type="entry name" value="MyrA_prd"/>
    <property type="match status" value="1"/>
</dbReference>
<protein>
    <submittedName>
        <fullName evidence="5">Methyltransferase domain-containing protein</fullName>
    </submittedName>
</protein>
<feature type="binding site" evidence="1">
    <location>
        <position position="29"/>
    </location>
    <ligand>
        <name>Zn(2+)</name>
        <dbReference type="ChEBI" id="CHEBI:29105"/>
    </ligand>
</feature>
<dbReference type="Gene3D" id="3.40.50.150">
    <property type="entry name" value="Vaccinia Virus protein VP39"/>
    <property type="match status" value="1"/>
</dbReference>